<accession>A0A177HIK9</accession>
<gene>
    <name evidence="1" type="ORF">STSP_61980</name>
</gene>
<reference evidence="1 2" key="1">
    <citation type="submission" date="2015-12" db="EMBL/GenBank/DDBJ databases">
        <title>Genome sequence of Streptomyces sp. G25.</title>
        <authorList>
            <person name="Poehlein A."/>
            <person name="Roettig A."/>
            <person name="Hiessl S."/>
            <person name="Hauschild P."/>
            <person name="Schauer J."/>
            <person name="Madkour M.H."/>
            <person name="Al-Ansari A.M."/>
            <person name="Almakishah N.H."/>
            <person name="Steinbuechel A."/>
            <person name="Daniel R."/>
        </authorList>
    </citation>
    <scope>NUCLEOTIDE SEQUENCE [LARGE SCALE GENOMIC DNA]</scope>
    <source>
        <strain evidence="2">G25(2015)</strain>
    </source>
</reference>
<name>A0A177HIK9_9ACTN</name>
<organism evidence="1 2">
    <name type="scientific">Streptomyces jeddahensis</name>
    <dbReference type="NCBI Taxonomy" id="1716141"/>
    <lineage>
        <taxon>Bacteria</taxon>
        <taxon>Bacillati</taxon>
        <taxon>Actinomycetota</taxon>
        <taxon>Actinomycetes</taxon>
        <taxon>Kitasatosporales</taxon>
        <taxon>Streptomycetaceae</taxon>
        <taxon>Streptomyces</taxon>
    </lineage>
</organism>
<dbReference type="Proteomes" id="UP000077381">
    <property type="component" value="Unassembled WGS sequence"/>
</dbReference>
<comment type="caution">
    <text evidence="1">The sequence shown here is derived from an EMBL/GenBank/DDBJ whole genome shotgun (WGS) entry which is preliminary data.</text>
</comment>
<evidence type="ECO:0000313" key="2">
    <source>
        <dbReference type="Proteomes" id="UP000077381"/>
    </source>
</evidence>
<dbReference type="EMBL" id="LOHS01000141">
    <property type="protein sequence ID" value="OAH10460.1"/>
    <property type="molecule type" value="Genomic_DNA"/>
</dbReference>
<dbReference type="AlphaFoldDB" id="A0A177HIK9"/>
<evidence type="ECO:0000313" key="1">
    <source>
        <dbReference type="EMBL" id="OAH10460.1"/>
    </source>
</evidence>
<keyword evidence="2" id="KW-1185">Reference proteome</keyword>
<protein>
    <submittedName>
        <fullName evidence="1">Uncharacterized protein</fullName>
    </submittedName>
</protein>
<dbReference type="PATRIC" id="fig|1716141.3.peg.6515"/>
<proteinExistence type="predicted"/>
<sequence length="80" mass="8451">MDPSHASSGDFSGHPAMAMDMLSLCLAVLLSAYVIAALLKAALASRPDWLANLLARATAVQRPNPPLRGPDLTQLSVLRL</sequence>